<evidence type="ECO:0000256" key="4">
    <source>
        <dbReference type="ARBA" id="ARBA00022989"/>
    </source>
</evidence>
<keyword evidence="3 7" id="KW-0999">Mitochondrion inner membrane</keyword>
<reference evidence="10 11" key="1">
    <citation type="journal article" date="2017" name="Gigascience">
        <title>Draft genome of the honey bee ectoparasitic mite, Tropilaelaps mercedesae, is shaped by the parasitic life history.</title>
        <authorList>
            <person name="Dong X."/>
            <person name="Armstrong S.D."/>
            <person name="Xia D."/>
            <person name="Makepeace B.L."/>
            <person name="Darby A.C."/>
            <person name="Kadowaki T."/>
        </authorList>
    </citation>
    <scope>NUCLEOTIDE SEQUENCE [LARGE SCALE GENOMIC DNA]</scope>
    <source>
        <strain evidence="10">Wuxi-XJTLU</strain>
    </source>
</reference>
<keyword evidence="2 7" id="KW-0812">Transmembrane</keyword>
<keyword evidence="11" id="KW-1185">Reference proteome</keyword>
<dbReference type="GO" id="GO:0042407">
    <property type="term" value="P:cristae formation"/>
    <property type="evidence" value="ECO:0007669"/>
    <property type="project" value="TreeGrafter"/>
</dbReference>
<dbReference type="AlphaFoldDB" id="A0A1V9XXG8"/>
<evidence type="ECO:0000256" key="3">
    <source>
        <dbReference type="ARBA" id="ARBA00022792"/>
    </source>
</evidence>
<evidence type="ECO:0000313" key="11">
    <source>
        <dbReference type="Proteomes" id="UP000192247"/>
    </source>
</evidence>
<gene>
    <name evidence="10" type="ORF">BIW11_06583</name>
</gene>
<dbReference type="PANTHER" id="PTHR15415">
    <property type="entry name" value="MITOFILIN"/>
    <property type="match status" value="1"/>
</dbReference>
<dbReference type="Proteomes" id="UP000192247">
    <property type="component" value="Unassembled WGS sequence"/>
</dbReference>
<feature type="region of interest" description="Disordered" evidence="9">
    <location>
        <begin position="86"/>
        <end position="149"/>
    </location>
</feature>
<evidence type="ECO:0000256" key="8">
    <source>
        <dbReference type="SAM" id="Coils"/>
    </source>
</evidence>
<feature type="coiled-coil region" evidence="8">
    <location>
        <begin position="386"/>
        <end position="436"/>
    </location>
</feature>
<comment type="subcellular location">
    <subcellularLocation>
        <location evidence="7">Mitochondrion inner membrane</location>
        <topology evidence="7">Single-pass membrane protein</topology>
    </subcellularLocation>
</comment>
<dbReference type="PANTHER" id="PTHR15415:SF7">
    <property type="entry name" value="MICOS COMPLEX SUBUNIT MIC60"/>
    <property type="match status" value="1"/>
</dbReference>
<feature type="coiled-coil region" evidence="8">
    <location>
        <begin position="225"/>
        <end position="288"/>
    </location>
</feature>
<protein>
    <recommendedName>
        <fullName evidence="7">MICOS complex subunit MIC60</fullName>
    </recommendedName>
    <alternativeName>
        <fullName evidence="7">Mitofilin</fullName>
    </alternativeName>
</protein>
<keyword evidence="8" id="KW-0175">Coiled coil</keyword>
<sequence>MLRGTILTNVRATANRLAAGGHSSSRAQSTRASKGGGVGLKILLGLTGAGVGTLGYARMNPEFAKTLKNNVPAIEPVLTYIGCDTTSKSGPSQSKSSGFGGVSSTTSESLLKTNPTTLEVEKEAKKSVKSAEPVKHVSVATGESAEETELRRQKQNFILEQALRDAGASAERAAVEAVSDLDTVAAKTEDYATKLMRALDEATGSDDHYMWQEANEAKVNQGSAQKRADTKVADAAKALQRLQETIRKGRADPTTGDNMNLGQAEQTLAKLQEKIENASANAAKSFEMLNLAQKFSASIEEGKKYLAEEVNAIVPHGKSFADPTNLSKDDLNLLLYHAHKKIEALHRELYRMQLSDDEKAKQFRQQLAVLDKEVIRQKTEVAKLVAQKVNEERQAFEVELQNQLRRQVGVHTEHLKEALEDQRAELTRSRQLEVEKAREEERSQHVARLAEAIDLLQQMEAYLQARKLLDEASKKAKSLWLSCATLKHVLAQGRTEKHDPQPLASDIVPLQEVSESSEFVKAVLSTISDKALKRGVYPEVALKERFYKVETACRRLALMEDQNGGGPGRYLLSYLMSLFMIYPKPVPQEELDKEQKVNPLIWDTLDILSRVRASLQREDLEQALRYANQLKGQPRQAAKDWIQELRLLLETRQAAIALMAYAAATVAQDQPK</sequence>
<feature type="compositionally biased region" description="Low complexity" evidence="9">
    <location>
        <begin position="87"/>
        <end position="109"/>
    </location>
</feature>
<dbReference type="InParanoid" id="A0A1V9XXG8"/>
<dbReference type="Pfam" id="PF09731">
    <property type="entry name" value="Mitofilin"/>
    <property type="match status" value="1"/>
</dbReference>
<dbReference type="EMBL" id="MNPL01002561">
    <property type="protein sequence ID" value="OQR78170.1"/>
    <property type="molecule type" value="Genomic_DNA"/>
</dbReference>
<keyword evidence="6" id="KW-0472">Membrane</keyword>
<organism evidence="10 11">
    <name type="scientific">Tropilaelaps mercedesae</name>
    <dbReference type="NCBI Taxonomy" id="418985"/>
    <lineage>
        <taxon>Eukaryota</taxon>
        <taxon>Metazoa</taxon>
        <taxon>Ecdysozoa</taxon>
        <taxon>Arthropoda</taxon>
        <taxon>Chelicerata</taxon>
        <taxon>Arachnida</taxon>
        <taxon>Acari</taxon>
        <taxon>Parasitiformes</taxon>
        <taxon>Mesostigmata</taxon>
        <taxon>Gamasina</taxon>
        <taxon>Dermanyssoidea</taxon>
        <taxon>Laelapidae</taxon>
        <taxon>Tropilaelaps</taxon>
    </lineage>
</organism>
<dbReference type="STRING" id="418985.A0A1V9XXG8"/>
<keyword evidence="4" id="KW-1133">Transmembrane helix</keyword>
<evidence type="ECO:0000256" key="5">
    <source>
        <dbReference type="ARBA" id="ARBA00023128"/>
    </source>
</evidence>
<evidence type="ECO:0000256" key="2">
    <source>
        <dbReference type="ARBA" id="ARBA00022692"/>
    </source>
</evidence>
<comment type="subunit">
    <text evidence="7">Component of the mitochondrial contact site and cristae organizing system (MICOS) complex.</text>
</comment>
<evidence type="ECO:0000256" key="9">
    <source>
        <dbReference type="SAM" id="MobiDB-lite"/>
    </source>
</evidence>
<dbReference type="InterPro" id="IPR019133">
    <property type="entry name" value="MIC60"/>
</dbReference>
<evidence type="ECO:0000256" key="7">
    <source>
        <dbReference type="RuleBase" id="RU363000"/>
    </source>
</evidence>
<accession>A0A1V9XXG8</accession>
<name>A0A1V9XXG8_9ACAR</name>
<dbReference type="FunCoup" id="A0A1V9XXG8">
    <property type="interactions" value="940"/>
</dbReference>
<proteinExistence type="inferred from homology"/>
<comment type="caution">
    <text evidence="10">The sequence shown here is derived from an EMBL/GenBank/DDBJ whole genome shotgun (WGS) entry which is preliminary data.</text>
</comment>
<evidence type="ECO:0000313" key="10">
    <source>
        <dbReference type="EMBL" id="OQR78170.1"/>
    </source>
</evidence>
<keyword evidence="5 7" id="KW-0496">Mitochondrion</keyword>
<evidence type="ECO:0000256" key="6">
    <source>
        <dbReference type="ARBA" id="ARBA00023136"/>
    </source>
</evidence>
<comment type="similarity">
    <text evidence="1 7">Belongs to the MICOS complex subunit Mic60 family.</text>
</comment>
<dbReference type="OrthoDB" id="10261039at2759"/>
<evidence type="ECO:0000256" key="1">
    <source>
        <dbReference type="ARBA" id="ARBA00010877"/>
    </source>
</evidence>
<dbReference type="GO" id="GO:0061617">
    <property type="term" value="C:MICOS complex"/>
    <property type="evidence" value="ECO:0007669"/>
    <property type="project" value="TreeGrafter"/>
</dbReference>
<comment type="function">
    <text evidence="7">Component of the MICOS complex, a large protein complex of the mitochondrial inner membrane that plays crucial roles in the maintenance of crista junctions, inner membrane architecture, and formation of contact sites to the outer membrane.</text>
</comment>